<reference evidence="2 3" key="1">
    <citation type="submission" date="2020-08" db="EMBL/GenBank/DDBJ databases">
        <title>Sequencing the genomes of 1000 actinobacteria strains.</title>
        <authorList>
            <person name="Klenk H.-P."/>
        </authorList>
    </citation>
    <scope>NUCLEOTIDE SEQUENCE [LARGE SCALE GENOMIC DNA]</scope>
    <source>
        <strain evidence="2 3">DSM 45582</strain>
    </source>
</reference>
<name>A0A840NEM2_9PSEU</name>
<evidence type="ECO:0008006" key="4">
    <source>
        <dbReference type="Google" id="ProtNLM"/>
    </source>
</evidence>
<feature type="transmembrane region" description="Helical" evidence="1">
    <location>
        <begin position="38"/>
        <end position="58"/>
    </location>
</feature>
<dbReference type="Proteomes" id="UP000580474">
    <property type="component" value="Unassembled WGS sequence"/>
</dbReference>
<dbReference type="InterPro" id="IPR036927">
    <property type="entry name" value="Cyt_c_oxase-like_su1_sf"/>
</dbReference>
<feature type="transmembrane region" description="Helical" evidence="1">
    <location>
        <begin position="102"/>
        <end position="127"/>
    </location>
</feature>
<evidence type="ECO:0000256" key="1">
    <source>
        <dbReference type="SAM" id="Phobius"/>
    </source>
</evidence>
<dbReference type="Pfam" id="PF11070">
    <property type="entry name" value="DUF2871"/>
    <property type="match status" value="1"/>
</dbReference>
<proteinExistence type="predicted"/>
<feature type="transmembrane region" description="Helical" evidence="1">
    <location>
        <begin position="70"/>
        <end position="90"/>
    </location>
</feature>
<keyword evidence="1" id="KW-0472">Membrane</keyword>
<protein>
    <recommendedName>
        <fullName evidence="4">DUF2871 domain-containing protein</fullName>
    </recommendedName>
</protein>
<dbReference type="InterPro" id="IPR021299">
    <property type="entry name" value="DUF2871"/>
</dbReference>
<comment type="caution">
    <text evidence="2">The sequence shown here is derived from an EMBL/GenBank/DDBJ whole genome shotgun (WGS) entry which is preliminary data.</text>
</comment>
<keyword evidence="1" id="KW-0812">Transmembrane</keyword>
<evidence type="ECO:0000313" key="3">
    <source>
        <dbReference type="Proteomes" id="UP000580474"/>
    </source>
</evidence>
<organism evidence="2 3">
    <name type="scientific">Saccharopolyspora gloriosae</name>
    <dbReference type="NCBI Taxonomy" id="455344"/>
    <lineage>
        <taxon>Bacteria</taxon>
        <taxon>Bacillati</taxon>
        <taxon>Actinomycetota</taxon>
        <taxon>Actinomycetes</taxon>
        <taxon>Pseudonocardiales</taxon>
        <taxon>Pseudonocardiaceae</taxon>
        <taxon>Saccharopolyspora</taxon>
    </lineage>
</organism>
<dbReference type="RefSeq" id="WP_184477325.1">
    <property type="nucleotide sequence ID" value="NZ_JACHIV010000001.1"/>
</dbReference>
<evidence type="ECO:0000313" key="2">
    <source>
        <dbReference type="EMBL" id="MBB5067652.1"/>
    </source>
</evidence>
<dbReference type="EMBL" id="JACHIV010000001">
    <property type="protein sequence ID" value="MBB5067652.1"/>
    <property type="molecule type" value="Genomic_DNA"/>
</dbReference>
<sequence length="140" mass="15305">MRKSYFAAVIYTVLGLLAGVYFRELTKAQEFVGDTQLSVLHTHLLVLGTLVFLLVLLFERVAGLSRSRWFGWFFWTYNAGMLITVGGMAVNGTMTVLGEPTGAALAGISGLGHTLLTIGLVSLFTAIHRTLPAPQHPQRR</sequence>
<keyword evidence="3" id="KW-1185">Reference proteome</keyword>
<accession>A0A840NEM2</accession>
<gene>
    <name evidence="2" type="ORF">BJ969_000740</name>
</gene>
<keyword evidence="1" id="KW-1133">Transmembrane helix</keyword>
<dbReference type="AlphaFoldDB" id="A0A840NEM2"/>
<dbReference type="Gene3D" id="1.20.210.10">
    <property type="entry name" value="Cytochrome c oxidase-like, subunit I domain"/>
    <property type="match status" value="1"/>
</dbReference>